<reference evidence="8 9" key="1">
    <citation type="submission" date="2019-09" db="EMBL/GenBank/DDBJ databases">
        <title>Bird 10,000 Genomes (B10K) Project - Family phase.</title>
        <authorList>
            <person name="Zhang G."/>
        </authorList>
    </citation>
    <scope>NUCLEOTIDE SEQUENCE [LARGE SCALE GENOMIC DNA]</scope>
    <source>
        <strain evidence="8">B10K-DU-003-42</strain>
        <tissue evidence="8">Mixed tissue sample</tissue>
    </source>
</reference>
<dbReference type="InterPro" id="IPR001254">
    <property type="entry name" value="Trypsin_dom"/>
</dbReference>
<dbReference type="EC" id="3.4.21.10" evidence="2"/>
<dbReference type="PANTHER" id="PTHR24252">
    <property type="entry name" value="ACROSIN-RELATED"/>
    <property type="match status" value="1"/>
</dbReference>
<dbReference type="FunFam" id="2.40.10.10:FF:000002">
    <property type="entry name" value="Transmembrane protease serine"/>
    <property type="match status" value="1"/>
</dbReference>
<evidence type="ECO:0000256" key="2">
    <source>
        <dbReference type="ARBA" id="ARBA00012050"/>
    </source>
</evidence>
<evidence type="ECO:0000259" key="7">
    <source>
        <dbReference type="PROSITE" id="PS50240"/>
    </source>
</evidence>
<dbReference type="GO" id="GO:0004252">
    <property type="term" value="F:serine-type endopeptidase activity"/>
    <property type="evidence" value="ECO:0007669"/>
    <property type="project" value="InterPro"/>
</dbReference>
<evidence type="ECO:0000256" key="4">
    <source>
        <dbReference type="ARBA" id="ARBA00023157"/>
    </source>
</evidence>
<dbReference type="InterPro" id="IPR009003">
    <property type="entry name" value="Peptidase_S1_PA"/>
</dbReference>
<keyword evidence="9" id="KW-1185">Reference proteome</keyword>
<evidence type="ECO:0000256" key="3">
    <source>
        <dbReference type="ARBA" id="ARBA00017161"/>
    </source>
</evidence>
<feature type="domain" description="Peptidase S1" evidence="7">
    <location>
        <begin position="1"/>
        <end position="72"/>
    </location>
</feature>
<feature type="region of interest" description="Disordered" evidence="6">
    <location>
        <begin position="78"/>
        <end position="98"/>
    </location>
</feature>
<gene>
    <name evidence="8" type="primary">Acr_2</name>
    <name evidence="8" type="ORF">SYRPAR_R04989</name>
</gene>
<dbReference type="PROSITE" id="PS50240">
    <property type="entry name" value="TRYPSIN_DOM"/>
    <property type="match status" value="1"/>
</dbReference>
<dbReference type="SUPFAM" id="SSF50494">
    <property type="entry name" value="Trypsin-like serine proteases"/>
    <property type="match status" value="1"/>
</dbReference>
<dbReference type="InterPro" id="IPR033116">
    <property type="entry name" value="TRYPSIN_SER"/>
</dbReference>
<protein>
    <recommendedName>
        <fullName evidence="3">Acrosin</fullName>
        <ecNumber evidence="2">3.4.21.10</ecNumber>
    </recommendedName>
</protein>
<dbReference type="GO" id="GO:0006508">
    <property type="term" value="P:proteolysis"/>
    <property type="evidence" value="ECO:0007669"/>
    <property type="project" value="InterPro"/>
</dbReference>
<dbReference type="GO" id="GO:0007340">
    <property type="term" value="P:acrosome reaction"/>
    <property type="evidence" value="ECO:0007669"/>
    <property type="project" value="TreeGrafter"/>
</dbReference>
<dbReference type="Gene3D" id="2.40.10.10">
    <property type="entry name" value="Trypsin-like serine proteases"/>
    <property type="match status" value="1"/>
</dbReference>
<dbReference type="Proteomes" id="UP000536260">
    <property type="component" value="Unassembled WGS sequence"/>
</dbReference>
<feature type="non-terminal residue" evidence="8">
    <location>
        <position position="1"/>
    </location>
</feature>
<comment type="catalytic activity">
    <reaction evidence="1">
        <text>Preferential cleavage: Arg-|-Xaa, Lys-|-Xaa.</text>
        <dbReference type="EC" id="3.4.21.10"/>
    </reaction>
</comment>
<proteinExistence type="inferred from homology"/>
<dbReference type="PROSITE" id="PS00135">
    <property type="entry name" value="TRYPSIN_SER"/>
    <property type="match status" value="1"/>
</dbReference>
<name>A0A7L3BKJ9_9AVES</name>
<dbReference type="PANTHER" id="PTHR24252:SF8">
    <property type="entry name" value="ACROSIN"/>
    <property type="match status" value="1"/>
</dbReference>
<evidence type="ECO:0000256" key="6">
    <source>
        <dbReference type="SAM" id="MobiDB-lite"/>
    </source>
</evidence>
<evidence type="ECO:0000256" key="1">
    <source>
        <dbReference type="ARBA" id="ARBA00001656"/>
    </source>
</evidence>
<feature type="non-terminal residue" evidence="8">
    <location>
        <position position="98"/>
    </location>
</feature>
<evidence type="ECO:0000313" key="9">
    <source>
        <dbReference type="Proteomes" id="UP000536260"/>
    </source>
</evidence>
<keyword evidence="4" id="KW-1015">Disulfide bond</keyword>
<organism evidence="8 9">
    <name type="scientific">Syrrhaptes paradoxus</name>
    <name type="common">Pallas's sandgrouse</name>
    <dbReference type="NCBI Taxonomy" id="302527"/>
    <lineage>
        <taxon>Eukaryota</taxon>
        <taxon>Metazoa</taxon>
        <taxon>Chordata</taxon>
        <taxon>Craniata</taxon>
        <taxon>Vertebrata</taxon>
        <taxon>Euteleostomi</taxon>
        <taxon>Archelosauria</taxon>
        <taxon>Archosauria</taxon>
        <taxon>Dinosauria</taxon>
        <taxon>Saurischia</taxon>
        <taxon>Theropoda</taxon>
        <taxon>Coelurosauria</taxon>
        <taxon>Aves</taxon>
        <taxon>Neognathae</taxon>
        <taxon>Neoaves</taxon>
        <taxon>Columbimorphae</taxon>
        <taxon>Pterocliformes</taxon>
        <taxon>Pteroclidae</taxon>
        <taxon>Syrrhaptes</taxon>
    </lineage>
</organism>
<dbReference type="Pfam" id="PF00089">
    <property type="entry name" value="Trypsin"/>
    <property type="match status" value="1"/>
</dbReference>
<dbReference type="AlphaFoldDB" id="A0A7L3BKJ9"/>
<dbReference type="InterPro" id="IPR043504">
    <property type="entry name" value="Peptidase_S1_PA_chymotrypsin"/>
</dbReference>
<evidence type="ECO:0000256" key="5">
    <source>
        <dbReference type="ARBA" id="ARBA00024195"/>
    </source>
</evidence>
<dbReference type="EMBL" id="VZTO01046047">
    <property type="protein sequence ID" value="NXT30420.1"/>
    <property type="molecule type" value="Genomic_DNA"/>
</dbReference>
<sequence>LHSYNLCARYPQGGIDTCQGDSGGPLMCRDNTNNYWWLIGVTSWGEGCARAQRPGVYTSTQHYFDWMWLHTGLAPAGTSAPTAEPLGPGAMPAPTPGP</sequence>
<evidence type="ECO:0000313" key="8">
    <source>
        <dbReference type="EMBL" id="NXT30420.1"/>
    </source>
</evidence>
<accession>A0A7L3BKJ9</accession>
<comment type="caution">
    <text evidence="8">The sequence shown here is derived from an EMBL/GenBank/DDBJ whole genome shotgun (WGS) entry which is preliminary data.</text>
</comment>
<comment type="similarity">
    <text evidence="5">Belongs to the peptidase S1 family. CLIP subfamily.</text>
</comment>